<dbReference type="Proteomes" id="UP001497623">
    <property type="component" value="Unassembled WGS sequence"/>
</dbReference>
<organism evidence="1 2">
    <name type="scientific">Meganyctiphanes norvegica</name>
    <name type="common">Northern krill</name>
    <name type="synonym">Thysanopoda norvegica</name>
    <dbReference type="NCBI Taxonomy" id="48144"/>
    <lineage>
        <taxon>Eukaryota</taxon>
        <taxon>Metazoa</taxon>
        <taxon>Ecdysozoa</taxon>
        <taxon>Arthropoda</taxon>
        <taxon>Crustacea</taxon>
        <taxon>Multicrustacea</taxon>
        <taxon>Malacostraca</taxon>
        <taxon>Eumalacostraca</taxon>
        <taxon>Eucarida</taxon>
        <taxon>Euphausiacea</taxon>
        <taxon>Euphausiidae</taxon>
        <taxon>Meganyctiphanes</taxon>
    </lineage>
</organism>
<keyword evidence="2" id="KW-1185">Reference proteome</keyword>
<gene>
    <name evidence="1" type="ORF">MNOR_LOCUS36664</name>
</gene>
<evidence type="ECO:0000313" key="2">
    <source>
        <dbReference type="Proteomes" id="UP001497623"/>
    </source>
</evidence>
<dbReference type="PANTHER" id="PTHR22954:SF3">
    <property type="entry name" value="PROTEIN CBG08539"/>
    <property type="match status" value="1"/>
</dbReference>
<feature type="non-terminal residue" evidence="1">
    <location>
        <position position="398"/>
    </location>
</feature>
<dbReference type="InterPro" id="IPR005312">
    <property type="entry name" value="DUF1759"/>
</dbReference>
<protein>
    <submittedName>
        <fullName evidence="1">Uncharacterized protein</fullName>
    </submittedName>
</protein>
<evidence type="ECO:0000313" key="1">
    <source>
        <dbReference type="EMBL" id="CAL4191845.1"/>
    </source>
</evidence>
<dbReference type="Pfam" id="PF03564">
    <property type="entry name" value="DUF1759"/>
    <property type="match status" value="1"/>
</dbReference>
<name>A0AAV2SJP7_MEGNR</name>
<dbReference type="AlphaFoldDB" id="A0AAV2SJP7"/>
<dbReference type="PANTHER" id="PTHR22954">
    <property type="entry name" value="RETROVIRAL PROTEASE-RELATED"/>
    <property type="match status" value="1"/>
</dbReference>
<reference evidence="1 2" key="1">
    <citation type="submission" date="2024-05" db="EMBL/GenBank/DDBJ databases">
        <authorList>
            <person name="Wallberg A."/>
        </authorList>
    </citation>
    <scope>NUCLEOTIDE SEQUENCE [LARGE SCALE GENOMIC DNA]</scope>
</reference>
<comment type="caution">
    <text evidence="1">The sequence shown here is derived from an EMBL/GenBank/DDBJ whole genome shotgun (WGS) entry which is preliminary data.</text>
</comment>
<accession>A0AAV2SJP7</accession>
<proteinExistence type="predicted"/>
<sequence length="398" mass="45673">MDSAHGNWAGNNEMAIVQLWLSHHGRALRNMLREANLQTEVDDTTRCRIAAAKQELARVLEDWTQQSYRIQRYMDVENLREYISFAFAYKESFLATIADAEAFLRRYALLHTGERLPFTGPNSNNLVKPRLPKQSLPSFNGTTPLKWMTFWQQFTALVHEQAIPVINKFSYLRECLQGIAFRVIGGLAVTDENYMVAVNMLKNRFGREDIVKQAHVQYLLTNQLGVKDVATSQQGEAYIESLWNYYDEYSSNIASLGTFGIDGENANVFLCEIVLRGLPLDIRQQWCRRTDENGIDRNNLNELLKHIYHHITQLDCAHRYRKGTRISSNSINESSYVTEQASASALCTATNIVCTNCKTAGHEFASCYRFINLTKENRVKRVKALKLCFKCFKSHLTK</sequence>
<dbReference type="EMBL" id="CAXKWB010068287">
    <property type="protein sequence ID" value="CAL4191845.1"/>
    <property type="molecule type" value="Genomic_DNA"/>
</dbReference>